<dbReference type="EMBL" id="CP065053">
    <property type="protein sequence ID" value="QPI53391.1"/>
    <property type="molecule type" value="Genomic_DNA"/>
</dbReference>
<evidence type="ECO:0000313" key="4">
    <source>
        <dbReference type="Proteomes" id="UP000662888"/>
    </source>
</evidence>
<feature type="chain" id="PRO_5045278004" evidence="1">
    <location>
        <begin position="26"/>
        <end position="187"/>
    </location>
</feature>
<feature type="domain" description="Ice-binding protein C-terminal" evidence="2">
    <location>
        <begin position="158"/>
        <end position="181"/>
    </location>
</feature>
<reference evidence="3 4" key="1">
    <citation type="submission" date="2020-11" db="EMBL/GenBank/DDBJ databases">
        <authorList>
            <person name="Sun Q."/>
        </authorList>
    </citation>
    <scope>NUCLEOTIDE SEQUENCE [LARGE SCALE GENOMIC DNA]</scope>
    <source>
        <strain evidence="3 4">P8398</strain>
    </source>
</reference>
<accession>A0AA48WJZ2</accession>
<organism evidence="3 4">
    <name type="scientific">Massilia antarctica</name>
    <dbReference type="NCBI Taxonomy" id="2765360"/>
    <lineage>
        <taxon>Bacteria</taxon>
        <taxon>Pseudomonadati</taxon>
        <taxon>Pseudomonadota</taxon>
        <taxon>Betaproteobacteria</taxon>
        <taxon>Burkholderiales</taxon>
        <taxon>Oxalobacteraceae</taxon>
        <taxon>Telluria group</taxon>
        <taxon>Massilia</taxon>
    </lineage>
</organism>
<keyword evidence="4" id="KW-1185">Reference proteome</keyword>
<feature type="signal peptide" evidence="1">
    <location>
        <begin position="1"/>
        <end position="25"/>
    </location>
</feature>
<gene>
    <name evidence="3" type="ORF">IV454_23105</name>
</gene>
<name>A0AA48WJZ2_9BURK</name>
<evidence type="ECO:0000313" key="3">
    <source>
        <dbReference type="EMBL" id="QPI53391.1"/>
    </source>
</evidence>
<protein>
    <submittedName>
        <fullName evidence="3">PEP-CTERM sorting domain-containing protein</fullName>
    </submittedName>
</protein>
<proteinExistence type="predicted"/>
<evidence type="ECO:0000259" key="2">
    <source>
        <dbReference type="Pfam" id="PF07589"/>
    </source>
</evidence>
<dbReference type="NCBIfam" id="TIGR02595">
    <property type="entry name" value="PEP_CTERM"/>
    <property type="match status" value="1"/>
</dbReference>
<dbReference type="Proteomes" id="UP000662888">
    <property type="component" value="Chromosome"/>
</dbReference>
<dbReference type="InterPro" id="IPR013424">
    <property type="entry name" value="Ice-binding_C"/>
</dbReference>
<sequence length="187" mass="20330">MIRIPMFKKPLLALALMSGALSASAATQTYDWSYKGFTYNEEGSGRIGVFDPAIEVDGRFVVDDKNADGKFSVDEVLSFVHAGRDFTKGYDSVQQFSFTPGGTLNFTAGAAWHDDIYSYGLVIVTGEYIGYGFHDPVGGRHGSATWLWSDQTKLTVTAVPEPQTWMMLGAGVLLAVGASRRQKPASR</sequence>
<evidence type="ECO:0000256" key="1">
    <source>
        <dbReference type="SAM" id="SignalP"/>
    </source>
</evidence>
<dbReference type="Pfam" id="PF07589">
    <property type="entry name" value="PEP-CTERM"/>
    <property type="match status" value="1"/>
</dbReference>
<keyword evidence="1" id="KW-0732">Signal</keyword>